<evidence type="ECO:0000313" key="2">
    <source>
        <dbReference type="EMBL" id="CAA9493457.1"/>
    </source>
</evidence>
<dbReference type="AlphaFoldDB" id="A0A6J4SGJ0"/>
<sequence length="97" mass="10702">MIARSPRHEDDDRHELQGRRRRRTPRGRRGGLPLRERLCRVTGPELSDARATGRGSCYFGYTSGEEDPTPCTCPATAPPAARVEVSVGDLVLENDVA</sequence>
<reference evidence="2" key="1">
    <citation type="submission" date="2020-02" db="EMBL/GenBank/DDBJ databases">
        <authorList>
            <person name="Meier V. D."/>
        </authorList>
    </citation>
    <scope>NUCLEOTIDE SEQUENCE</scope>
    <source>
        <strain evidence="2">AVDCRST_MAG12</strain>
    </source>
</reference>
<evidence type="ECO:0000256" key="1">
    <source>
        <dbReference type="SAM" id="MobiDB-lite"/>
    </source>
</evidence>
<protein>
    <submittedName>
        <fullName evidence="2">Uncharacterized protein</fullName>
    </submittedName>
</protein>
<feature type="compositionally biased region" description="Basic and acidic residues" evidence="1">
    <location>
        <begin position="1"/>
        <end position="18"/>
    </location>
</feature>
<organism evidence="2">
    <name type="scientific">uncultured Rubrobacteraceae bacterium</name>
    <dbReference type="NCBI Taxonomy" id="349277"/>
    <lineage>
        <taxon>Bacteria</taxon>
        <taxon>Bacillati</taxon>
        <taxon>Actinomycetota</taxon>
        <taxon>Rubrobacteria</taxon>
        <taxon>Rubrobacterales</taxon>
        <taxon>Rubrobacteraceae</taxon>
        <taxon>environmental samples</taxon>
    </lineage>
</organism>
<feature type="region of interest" description="Disordered" evidence="1">
    <location>
        <begin position="1"/>
        <end position="35"/>
    </location>
</feature>
<name>A0A6J4SGJ0_9ACTN</name>
<dbReference type="EMBL" id="CADCVK010000336">
    <property type="protein sequence ID" value="CAA9493457.1"/>
    <property type="molecule type" value="Genomic_DNA"/>
</dbReference>
<gene>
    <name evidence="2" type="ORF">AVDCRST_MAG12-2224</name>
</gene>
<proteinExistence type="predicted"/>
<accession>A0A6J4SGJ0</accession>
<feature type="compositionally biased region" description="Basic residues" evidence="1">
    <location>
        <begin position="19"/>
        <end position="29"/>
    </location>
</feature>